<dbReference type="AlphaFoldDB" id="A0A6B8MUH3"/>
<dbReference type="Pfam" id="PF05838">
    <property type="entry name" value="Glyco_hydro_108"/>
    <property type="match status" value="1"/>
</dbReference>
<dbReference type="OrthoDB" id="9815229at2"/>
<dbReference type="EMBL" id="CP046115">
    <property type="protein sequence ID" value="QGN37874.1"/>
    <property type="molecule type" value="Genomic_DNA"/>
</dbReference>
<dbReference type="Gene3D" id="1.20.141.10">
    <property type="entry name" value="Chitosanase, subunit A, domain 1"/>
    <property type="match status" value="1"/>
</dbReference>
<protein>
    <submittedName>
        <fullName evidence="3">Uncharacterized protein</fullName>
    </submittedName>
</protein>
<dbReference type="Proteomes" id="UP000427108">
    <property type="component" value="Chromosome"/>
</dbReference>
<dbReference type="CDD" id="cd13926">
    <property type="entry name" value="N-acetylmuramidase_GH108"/>
    <property type="match status" value="1"/>
</dbReference>
<evidence type="ECO:0000313" key="4">
    <source>
        <dbReference type="Proteomes" id="UP000427108"/>
    </source>
</evidence>
<evidence type="ECO:0000259" key="2">
    <source>
        <dbReference type="Pfam" id="PF09374"/>
    </source>
</evidence>
<proteinExistence type="predicted"/>
<dbReference type="InterPro" id="IPR008565">
    <property type="entry name" value="TtsA-like_GH18_dom"/>
</dbReference>
<feature type="domain" description="Peptidoglycan binding" evidence="2">
    <location>
        <begin position="94"/>
        <end position="178"/>
    </location>
</feature>
<name>A0A6B8MUH3_KLEOX</name>
<feature type="domain" description="TtsA-like Glycoside hydrolase family 108" evidence="1">
    <location>
        <begin position="8"/>
        <end position="90"/>
    </location>
</feature>
<sequence>MSKDDIFNAILDKEGGYVNHPDDRGGPTNWGVTQATARAHGYDGDMRKLTRQQALDILHADYWIAPRFDQVAEISTAIADKLCDAGVNMGPSQPGKWLQRWLNAFNNRGVLYPDLIIDGVIGPRSLNALNHYLIRRGSEGELVLLRGLNCSQGQYYLELAERRAANESFIYGWLRMRVSM</sequence>
<dbReference type="InterPro" id="IPR023346">
    <property type="entry name" value="Lysozyme-like_dom_sf"/>
</dbReference>
<gene>
    <name evidence="3" type="ORF">GJ746_11430</name>
</gene>
<evidence type="ECO:0000313" key="3">
    <source>
        <dbReference type="EMBL" id="QGN37874.1"/>
    </source>
</evidence>
<accession>A0A6B8MUH3</accession>
<dbReference type="InterPro" id="IPR018537">
    <property type="entry name" value="Peptidoglycan-bd_3"/>
</dbReference>
<evidence type="ECO:0000259" key="1">
    <source>
        <dbReference type="Pfam" id="PF05838"/>
    </source>
</evidence>
<reference evidence="3 4" key="1">
    <citation type="submission" date="2019-11" db="EMBL/GenBank/DDBJ databases">
        <title>Isolation and Application of One Kind of P-Hydroxybenzoic Acid Degrading Bacterium in Mitigating Cropping Obstacle of Cucumber.</title>
        <authorList>
            <person name="Wu F."/>
            <person name="An Y."/>
        </authorList>
    </citation>
    <scope>NUCLEOTIDE SEQUENCE [LARGE SCALE GENOMIC DNA]</scope>
    <source>
        <strain evidence="3 4">P620</strain>
    </source>
</reference>
<dbReference type="Pfam" id="PF09374">
    <property type="entry name" value="PG_binding_3"/>
    <property type="match status" value="1"/>
</dbReference>
<dbReference type="SUPFAM" id="SSF53955">
    <property type="entry name" value="Lysozyme-like"/>
    <property type="match status" value="1"/>
</dbReference>
<organism evidence="3 4">
    <name type="scientific">Klebsiella oxytoca</name>
    <dbReference type="NCBI Taxonomy" id="571"/>
    <lineage>
        <taxon>Bacteria</taxon>
        <taxon>Pseudomonadati</taxon>
        <taxon>Pseudomonadota</taxon>
        <taxon>Gammaproteobacteria</taxon>
        <taxon>Enterobacterales</taxon>
        <taxon>Enterobacteriaceae</taxon>
        <taxon>Klebsiella/Raoultella group</taxon>
        <taxon>Klebsiella</taxon>
    </lineage>
</organism>
<dbReference type="RefSeq" id="WP_154680296.1">
    <property type="nucleotide sequence ID" value="NZ_CP046115.1"/>
</dbReference>